<evidence type="ECO:0000256" key="5">
    <source>
        <dbReference type="ARBA" id="ARBA00022771"/>
    </source>
</evidence>
<feature type="repeat" description="CXXCXGXG motif" evidence="11">
    <location>
        <begin position="201"/>
        <end position="208"/>
    </location>
</feature>
<feature type="binding site" evidence="11">
    <location>
        <position position="144"/>
    </location>
    <ligand>
        <name>Zn(2+)</name>
        <dbReference type="ChEBI" id="CHEBI:29105"/>
        <label>1</label>
    </ligand>
</feature>
<evidence type="ECO:0000256" key="7">
    <source>
        <dbReference type="ARBA" id="ARBA00023016"/>
    </source>
</evidence>
<evidence type="ECO:0000256" key="4">
    <source>
        <dbReference type="ARBA" id="ARBA00022737"/>
    </source>
</evidence>
<dbReference type="PATRIC" id="fig|167964.4.peg.1324"/>
<sequence length="373" mass="40826">MAKRDYYEVLGVSRGASEDELKSAFRNLARQYHPDVSDHPDAEEKFKEINEAYAVLSDSDKRAAYDRYGHAGVNTQGMPDFNNIDLSDILEGIFGFGGFGGMGGRRSRNAPRRGADLSSKVRLTFEQAAFGVEKEVKITRDEECHTCHGSGAKPGTSPHTCPNCNGQGEVRQIHQTLLGSMVQVVTCPRCNGRGEVIDTPCPTCNGKGLERKTISKMVTIPAGVSNGVQIRLAGEGQPGINGGPNGNFYIEIEVESHPFFRRQGDDILLDLDINIAQSVLGDEIRVPTLNGDVDLRIPPGTQPGKTFRLRDQGIPHLRGSGKGDQLVTVSVQVPNRLTAEQRELFEKLAKTMDPDIKIQEQSFFDKLKEVFGG</sequence>
<evidence type="ECO:0000259" key="14">
    <source>
        <dbReference type="PROSITE" id="PS51188"/>
    </source>
</evidence>
<dbReference type="InterPro" id="IPR001623">
    <property type="entry name" value="DnaJ_domain"/>
</dbReference>
<feature type="binding site" evidence="11">
    <location>
        <position position="187"/>
    </location>
    <ligand>
        <name>Zn(2+)</name>
        <dbReference type="ChEBI" id="CHEBI:29105"/>
        <label>2</label>
    </ligand>
</feature>
<evidence type="ECO:0000259" key="13">
    <source>
        <dbReference type="PROSITE" id="PS50076"/>
    </source>
</evidence>
<dbReference type="PROSITE" id="PS00636">
    <property type="entry name" value="DNAJ_1"/>
    <property type="match status" value="1"/>
</dbReference>
<gene>
    <name evidence="11" type="primary">dnaJ</name>
    <name evidence="15" type="ORF">XD73_1213</name>
</gene>
<dbReference type="NCBIfam" id="TIGR02349">
    <property type="entry name" value="DnaJ_bact"/>
    <property type="match status" value="1"/>
</dbReference>
<comment type="domain">
    <text evidence="11">The J domain is necessary and sufficient to stimulate DnaK ATPase activity. Zinc center 1 plays an important role in the autonomous, DnaK-independent chaperone activity of DnaJ. Zinc center 2 is essential for interaction with DnaK and for DnaJ activity.</text>
</comment>
<dbReference type="HAMAP" id="MF_01152">
    <property type="entry name" value="DnaJ"/>
    <property type="match status" value="1"/>
</dbReference>
<evidence type="ECO:0000256" key="8">
    <source>
        <dbReference type="ARBA" id="ARBA00023186"/>
    </source>
</evidence>
<dbReference type="InterPro" id="IPR036869">
    <property type="entry name" value="J_dom_sf"/>
</dbReference>
<evidence type="ECO:0000256" key="10">
    <source>
        <dbReference type="ARBA" id="ARBA00067609"/>
    </source>
</evidence>
<keyword evidence="8 11" id="KW-0143">Chaperone</keyword>
<accession>A0A117LGI2</accession>
<evidence type="ECO:0000256" key="11">
    <source>
        <dbReference type="HAMAP-Rule" id="MF_01152"/>
    </source>
</evidence>
<keyword evidence="1 11" id="KW-0963">Cytoplasm</keyword>
<dbReference type="CDD" id="cd10747">
    <property type="entry name" value="DnaJ_C"/>
    <property type="match status" value="1"/>
</dbReference>
<feature type="binding site" evidence="11">
    <location>
        <position position="161"/>
    </location>
    <ligand>
        <name>Zn(2+)</name>
        <dbReference type="ChEBI" id="CHEBI:29105"/>
        <label>2</label>
    </ligand>
</feature>
<dbReference type="FunFam" id="2.60.260.20:FF:000005">
    <property type="entry name" value="Chaperone protein dnaJ 1, mitochondrial"/>
    <property type="match status" value="1"/>
</dbReference>
<feature type="zinc finger region" description="CR-type" evidence="12">
    <location>
        <begin position="131"/>
        <end position="213"/>
    </location>
</feature>
<evidence type="ECO:0000256" key="9">
    <source>
        <dbReference type="ARBA" id="ARBA00061004"/>
    </source>
</evidence>
<dbReference type="GO" id="GO:0042026">
    <property type="term" value="P:protein refolding"/>
    <property type="evidence" value="ECO:0007669"/>
    <property type="project" value="TreeGrafter"/>
</dbReference>
<dbReference type="InterPro" id="IPR001305">
    <property type="entry name" value="HSP_DnaJ_Cys-rich_dom"/>
</dbReference>
<feature type="repeat" description="CXXCXGXG motif" evidence="11">
    <location>
        <begin position="144"/>
        <end position="151"/>
    </location>
</feature>
<feature type="domain" description="J" evidence="13">
    <location>
        <begin position="5"/>
        <end position="69"/>
    </location>
</feature>
<keyword evidence="2 11" id="KW-0235">DNA replication</keyword>
<name>A0A117LGI2_9CHLR</name>
<dbReference type="GO" id="GO:0006260">
    <property type="term" value="P:DNA replication"/>
    <property type="evidence" value="ECO:0007669"/>
    <property type="project" value="UniProtKB-KW"/>
</dbReference>
<dbReference type="InterPro" id="IPR036410">
    <property type="entry name" value="HSP_DnaJ_Cys-rich_dom_sf"/>
</dbReference>
<feature type="binding site" evidence="11">
    <location>
        <position position="201"/>
    </location>
    <ligand>
        <name>Zn(2+)</name>
        <dbReference type="ChEBI" id="CHEBI:29105"/>
        <label>1</label>
    </ligand>
</feature>
<dbReference type="GO" id="GO:0031072">
    <property type="term" value="F:heat shock protein binding"/>
    <property type="evidence" value="ECO:0007669"/>
    <property type="project" value="InterPro"/>
</dbReference>
<comment type="function">
    <text evidence="11">Participates actively in the response to hyperosmotic and heat shock by preventing the aggregation of stress-denatured proteins and by disaggregating proteins, also in an autonomous, DnaK-independent fashion. Unfolded proteins bind initially to DnaJ; upon interaction with the DnaJ-bound protein, DnaK hydrolyzes its bound ATP, resulting in the formation of a stable complex. GrpE releases ADP from DnaK; ATP binding to DnaK triggers the release of the substrate protein, thus completing the reaction cycle. Several rounds of ATP-dependent interactions between DnaJ, DnaK and GrpE are required for fully efficient folding. Also involved, together with DnaK and GrpE, in the DNA replication of plasmids through activation of initiation proteins.</text>
</comment>
<dbReference type="InterPro" id="IPR012724">
    <property type="entry name" value="DnaJ"/>
</dbReference>
<dbReference type="GO" id="GO:0005524">
    <property type="term" value="F:ATP binding"/>
    <property type="evidence" value="ECO:0007669"/>
    <property type="project" value="InterPro"/>
</dbReference>
<dbReference type="Gene3D" id="1.10.287.110">
    <property type="entry name" value="DnaJ domain"/>
    <property type="match status" value="1"/>
</dbReference>
<dbReference type="GO" id="GO:0005737">
    <property type="term" value="C:cytoplasm"/>
    <property type="evidence" value="ECO:0007669"/>
    <property type="project" value="UniProtKB-SubCell"/>
</dbReference>
<evidence type="ECO:0000256" key="1">
    <source>
        <dbReference type="ARBA" id="ARBA00022490"/>
    </source>
</evidence>
<comment type="cofactor">
    <cofactor evidence="11">
        <name>Zn(2+)</name>
        <dbReference type="ChEBI" id="CHEBI:29105"/>
    </cofactor>
    <text evidence="11">Binds 2 Zn(2+) ions per monomer.</text>
</comment>
<dbReference type="InterPro" id="IPR008971">
    <property type="entry name" value="HSP40/DnaJ_pept-bd"/>
</dbReference>
<evidence type="ECO:0000313" key="16">
    <source>
        <dbReference type="Proteomes" id="UP000064249"/>
    </source>
</evidence>
<comment type="caution">
    <text evidence="15">The sequence shown here is derived from an EMBL/GenBank/DDBJ whole genome shotgun (WGS) entry which is preliminary data.</text>
</comment>
<keyword evidence="6 11" id="KW-0862">Zinc</keyword>
<dbReference type="Pfam" id="PF01556">
    <property type="entry name" value="DnaJ_C"/>
    <property type="match status" value="1"/>
</dbReference>
<dbReference type="CDD" id="cd10719">
    <property type="entry name" value="DnaJ_zf"/>
    <property type="match status" value="1"/>
</dbReference>
<dbReference type="Gene3D" id="2.10.230.10">
    <property type="entry name" value="Heat shock protein DnaJ, cysteine-rich domain"/>
    <property type="match status" value="1"/>
</dbReference>
<feature type="domain" description="CR-type" evidence="14">
    <location>
        <begin position="131"/>
        <end position="213"/>
    </location>
</feature>
<dbReference type="PRINTS" id="PR00625">
    <property type="entry name" value="JDOMAIN"/>
</dbReference>
<dbReference type="Proteomes" id="UP000064249">
    <property type="component" value="Unassembled WGS sequence"/>
</dbReference>
<evidence type="ECO:0000256" key="3">
    <source>
        <dbReference type="ARBA" id="ARBA00022723"/>
    </source>
</evidence>
<dbReference type="InterPro" id="IPR018253">
    <property type="entry name" value="DnaJ_domain_CS"/>
</dbReference>
<evidence type="ECO:0000256" key="12">
    <source>
        <dbReference type="PROSITE-ProRule" id="PRU00546"/>
    </source>
</evidence>
<feature type="binding site" evidence="11">
    <location>
        <position position="147"/>
    </location>
    <ligand>
        <name>Zn(2+)</name>
        <dbReference type="ChEBI" id="CHEBI:29105"/>
        <label>1</label>
    </ligand>
</feature>
<dbReference type="SUPFAM" id="SSF49493">
    <property type="entry name" value="HSP40/DnaJ peptide-binding domain"/>
    <property type="match status" value="2"/>
</dbReference>
<comment type="subunit">
    <text evidence="11">Homodimer.</text>
</comment>
<evidence type="ECO:0000256" key="2">
    <source>
        <dbReference type="ARBA" id="ARBA00022705"/>
    </source>
</evidence>
<evidence type="ECO:0000256" key="6">
    <source>
        <dbReference type="ARBA" id="ARBA00022833"/>
    </source>
</evidence>
<dbReference type="GO" id="GO:0008270">
    <property type="term" value="F:zinc ion binding"/>
    <property type="evidence" value="ECO:0007669"/>
    <property type="project" value="UniProtKB-UniRule"/>
</dbReference>
<feature type="repeat" description="CXXCXGXG motif" evidence="11">
    <location>
        <begin position="161"/>
        <end position="168"/>
    </location>
</feature>
<feature type="binding site" evidence="11">
    <location>
        <position position="190"/>
    </location>
    <ligand>
        <name>Zn(2+)</name>
        <dbReference type="ChEBI" id="CHEBI:29105"/>
        <label>2</label>
    </ligand>
</feature>
<dbReference type="AlphaFoldDB" id="A0A117LGI2"/>
<dbReference type="InterPro" id="IPR002939">
    <property type="entry name" value="DnaJ_C"/>
</dbReference>
<feature type="binding site" evidence="11">
    <location>
        <position position="164"/>
    </location>
    <ligand>
        <name>Zn(2+)</name>
        <dbReference type="ChEBI" id="CHEBI:29105"/>
        <label>2</label>
    </ligand>
</feature>
<dbReference type="Pfam" id="PF00684">
    <property type="entry name" value="DnaJ_CXXCXGXG"/>
    <property type="match status" value="1"/>
</dbReference>
<keyword evidence="7 11" id="KW-0346">Stress response</keyword>
<dbReference type="PROSITE" id="PS50076">
    <property type="entry name" value="DNAJ_2"/>
    <property type="match status" value="1"/>
</dbReference>
<dbReference type="EMBL" id="LGFU01000116">
    <property type="protein sequence ID" value="KUK45912.1"/>
    <property type="molecule type" value="Genomic_DNA"/>
</dbReference>
<dbReference type="GO" id="GO:0009408">
    <property type="term" value="P:response to heat"/>
    <property type="evidence" value="ECO:0007669"/>
    <property type="project" value="InterPro"/>
</dbReference>
<dbReference type="FunFam" id="2.10.230.10:FF:000002">
    <property type="entry name" value="Molecular chaperone DnaJ"/>
    <property type="match status" value="1"/>
</dbReference>
<dbReference type="Pfam" id="PF00226">
    <property type="entry name" value="DnaJ"/>
    <property type="match status" value="1"/>
</dbReference>
<proteinExistence type="inferred from homology"/>
<keyword evidence="4 11" id="KW-0677">Repeat</keyword>
<dbReference type="PANTHER" id="PTHR43096">
    <property type="entry name" value="DNAJ HOMOLOG 1, MITOCHONDRIAL-RELATED"/>
    <property type="match status" value="1"/>
</dbReference>
<dbReference type="PROSITE" id="PS51188">
    <property type="entry name" value="ZF_CR"/>
    <property type="match status" value="1"/>
</dbReference>
<comment type="similarity">
    <text evidence="9 11">Belongs to the DnaJ family.</text>
</comment>
<reference evidence="15 16" key="1">
    <citation type="journal article" date="2015" name="MBio">
        <title>Genome-Resolved Metagenomic Analysis Reveals Roles for Candidate Phyla and Other Microbial Community Members in Biogeochemical Transformations in Oil Reservoirs.</title>
        <authorList>
            <person name="Hu P."/>
            <person name="Tom L."/>
            <person name="Singh A."/>
            <person name="Thomas B.C."/>
            <person name="Baker B.J."/>
            <person name="Piceno Y.M."/>
            <person name="Andersen G.L."/>
            <person name="Banfield J.F."/>
        </authorList>
    </citation>
    <scope>NUCLEOTIDE SEQUENCE [LARGE SCALE GENOMIC DNA]</scope>
    <source>
        <strain evidence="15">46_16</strain>
    </source>
</reference>
<dbReference type="SUPFAM" id="SSF46565">
    <property type="entry name" value="Chaperone J-domain"/>
    <property type="match status" value="1"/>
</dbReference>
<dbReference type="Gene3D" id="2.60.260.20">
    <property type="entry name" value="Urease metallochaperone UreE, N-terminal domain"/>
    <property type="match status" value="2"/>
</dbReference>
<dbReference type="CDD" id="cd06257">
    <property type="entry name" value="DnaJ"/>
    <property type="match status" value="1"/>
</dbReference>
<keyword evidence="5 11" id="KW-0863">Zinc-finger</keyword>
<dbReference type="NCBIfam" id="NF008035">
    <property type="entry name" value="PRK10767.1"/>
    <property type="match status" value="1"/>
</dbReference>
<protein>
    <recommendedName>
        <fullName evidence="10 11">Chaperone protein DnaJ</fullName>
    </recommendedName>
</protein>
<feature type="binding site" evidence="11">
    <location>
        <position position="204"/>
    </location>
    <ligand>
        <name>Zn(2+)</name>
        <dbReference type="ChEBI" id="CHEBI:29105"/>
        <label>1</label>
    </ligand>
</feature>
<evidence type="ECO:0000313" key="15">
    <source>
        <dbReference type="EMBL" id="KUK45912.1"/>
    </source>
</evidence>
<dbReference type="SUPFAM" id="SSF57938">
    <property type="entry name" value="DnaJ/Hsp40 cysteine-rich domain"/>
    <property type="match status" value="1"/>
</dbReference>
<organism evidence="15 16">
    <name type="scientific">Anaerolinea thermophila</name>
    <dbReference type="NCBI Taxonomy" id="167964"/>
    <lineage>
        <taxon>Bacteria</taxon>
        <taxon>Bacillati</taxon>
        <taxon>Chloroflexota</taxon>
        <taxon>Anaerolineae</taxon>
        <taxon>Anaerolineales</taxon>
        <taxon>Anaerolineaceae</taxon>
        <taxon>Anaerolinea</taxon>
    </lineage>
</organism>
<dbReference type="SMART" id="SM00271">
    <property type="entry name" value="DnaJ"/>
    <property type="match status" value="1"/>
</dbReference>
<keyword evidence="3 11" id="KW-0479">Metal-binding</keyword>
<dbReference type="PANTHER" id="PTHR43096:SF48">
    <property type="entry name" value="CHAPERONE PROTEIN DNAJ"/>
    <property type="match status" value="1"/>
</dbReference>
<dbReference type="GO" id="GO:0051082">
    <property type="term" value="F:unfolded protein binding"/>
    <property type="evidence" value="ECO:0007669"/>
    <property type="project" value="UniProtKB-UniRule"/>
</dbReference>
<feature type="repeat" description="CXXCXGXG motif" evidence="11">
    <location>
        <begin position="187"/>
        <end position="194"/>
    </location>
</feature>
<comment type="subcellular location">
    <subcellularLocation>
        <location evidence="11">Cytoplasm</location>
    </subcellularLocation>
</comment>